<evidence type="ECO:0000256" key="1">
    <source>
        <dbReference type="ARBA" id="ARBA00010923"/>
    </source>
</evidence>
<keyword evidence="6" id="KW-0540">Nuclease</keyword>
<proteinExistence type="inferred from homology"/>
<evidence type="ECO:0000259" key="5">
    <source>
        <dbReference type="Pfam" id="PF01420"/>
    </source>
</evidence>
<keyword evidence="4" id="KW-0175">Coiled coil</keyword>
<dbReference type="GO" id="GO:0016787">
    <property type="term" value="F:hydrolase activity"/>
    <property type="evidence" value="ECO:0007669"/>
    <property type="project" value="UniProtKB-KW"/>
</dbReference>
<keyword evidence="2" id="KW-0680">Restriction system</keyword>
<dbReference type="GO" id="GO:0003677">
    <property type="term" value="F:DNA binding"/>
    <property type="evidence" value="ECO:0007669"/>
    <property type="project" value="UniProtKB-KW"/>
</dbReference>
<accession>A0A953HX10</accession>
<feature type="domain" description="Type I restriction modification DNA specificity" evidence="5">
    <location>
        <begin position="3"/>
        <end position="146"/>
    </location>
</feature>
<gene>
    <name evidence="6" type="ORF">KUV50_16645</name>
</gene>
<organism evidence="6 7">
    <name type="scientific">Membranihabitans marinus</name>
    <dbReference type="NCBI Taxonomy" id="1227546"/>
    <lineage>
        <taxon>Bacteria</taxon>
        <taxon>Pseudomonadati</taxon>
        <taxon>Bacteroidota</taxon>
        <taxon>Saprospiria</taxon>
        <taxon>Saprospirales</taxon>
        <taxon>Saprospiraceae</taxon>
        <taxon>Membranihabitans</taxon>
    </lineage>
</organism>
<dbReference type="CDD" id="cd17496">
    <property type="entry name" value="RMtype1_S_BliBORF2384P-TRD1-CR1_like"/>
    <property type="match status" value="1"/>
</dbReference>
<dbReference type="EMBL" id="JAHVHU010000018">
    <property type="protein sequence ID" value="MBY5959785.1"/>
    <property type="molecule type" value="Genomic_DNA"/>
</dbReference>
<feature type="coiled-coil region" evidence="4">
    <location>
        <begin position="315"/>
        <end position="342"/>
    </location>
</feature>
<dbReference type="GO" id="GO:0004519">
    <property type="term" value="F:endonuclease activity"/>
    <property type="evidence" value="ECO:0007669"/>
    <property type="project" value="UniProtKB-KW"/>
</dbReference>
<dbReference type="RefSeq" id="WP_222581323.1">
    <property type="nucleotide sequence ID" value="NZ_JAHVHU010000018.1"/>
</dbReference>
<dbReference type="Gene3D" id="3.90.220.20">
    <property type="entry name" value="DNA methylase specificity domains"/>
    <property type="match status" value="2"/>
</dbReference>
<keyword evidence="3" id="KW-0238">DNA-binding</keyword>
<keyword evidence="6" id="KW-0378">Hydrolase</keyword>
<dbReference type="PANTHER" id="PTHR30408:SF12">
    <property type="entry name" value="TYPE I RESTRICTION ENZYME MJAVIII SPECIFICITY SUBUNIT"/>
    <property type="match status" value="1"/>
</dbReference>
<feature type="domain" description="Type I restriction modification DNA specificity" evidence="5">
    <location>
        <begin position="171"/>
        <end position="327"/>
    </location>
</feature>
<comment type="similarity">
    <text evidence="1">Belongs to the type-I restriction system S methylase family.</text>
</comment>
<dbReference type="GO" id="GO:0009307">
    <property type="term" value="P:DNA restriction-modification system"/>
    <property type="evidence" value="ECO:0007669"/>
    <property type="project" value="UniProtKB-KW"/>
</dbReference>
<keyword evidence="6" id="KW-0255">Endonuclease</keyword>
<evidence type="ECO:0000313" key="6">
    <source>
        <dbReference type="EMBL" id="MBY5959785.1"/>
    </source>
</evidence>
<dbReference type="CDD" id="cd17288">
    <property type="entry name" value="RMtype1_S_LlaAI06ORF1089P_TRD1-CR1_like"/>
    <property type="match status" value="1"/>
</dbReference>
<dbReference type="Pfam" id="PF01420">
    <property type="entry name" value="Methylase_S"/>
    <property type="match status" value="2"/>
</dbReference>
<dbReference type="EC" id="3.1.21.-" evidence="6"/>
<evidence type="ECO:0000313" key="7">
    <source>
        <dbReference type="Proteomes" id="UP000753961"/>
    </source>
</evidence>
<dbReference type="SUPFAM" id="SSF116734">
    <property type="entry name" value="DNA methylase specificity domain"/>
    <property type="match status" value="2"/>
</dbReference>
<name>A0A953HX10_9BACT</name>
<keyword evidence="7" id="KW-1185">Reference proteome</keyword>
<sequence>MKMVEWSKVLTIKNGKSQKKVIDANGKYPIFGSGGKMGMANEFLCESGTTIIGRKGTINSPIFVDEKLWNVDTAFGIQANTDFLNKKYLFYFCLDYNFLKHDRSTTLPSLTKGDLLKIKIPLPPLPVQKRIAAILDQADELRQKDKQLIDHYDQLSQSLFLDMFGDPVTNPKGWEVEELGEIAQVIMGQSPKGTTYNENGIGTPLLNGPTEFGPKYPTETQWTTAPKKVSKKGDILFCVRGATAGKMNWANKEYCIGRGIASIRKNSDISLKYIFNILKMRYKIFQAESNGSTFINISKSDLSSIEIPLTSSRIQNEFADRVRAIEQQKQQAEEAARYSEELFQSLLQRAFKGELVKEDQIT</sequence>
<protein>
    <submittedName>
        <fullName evidence="6">Restriction endonuclease subunit S</fullName>
        <ecNumber evidence="6">3.1.21.-</ecNumber>
    </submittedName>
</protein>
<dbReference type="PANTHER" id="PTHR30408">
    <property type="entry name" value="TYPE-1 RESTRICTION ENZYME ECOKI SPECIFICITY PROTEIN"/>
    <property type="match status" value="1"/>
</dbReference>
<comment type="caution">
    <text evidence="6">The sequence shown here is derived from an EMBL/GenBank/DDBJ whole genome shotgun (WGS) entry which is preliminary data.</text>
</comment>
<reference evidence="6" key="1">
    <citation type="submission" date="2021-06" db="EMBL/GenBank/DDBJ databases">
        <title>44 bacteria genomes isolated from Dapeng, Shenzhen.</title>
        <authorList>
            <person name="Zheng W."/>
            <person name="Yu S."/>
            <person name="Huang Y."/>
        </authorList>
    </citation>
    <scope>NUCLEOTIDE SEQUENCE</scope>
    <source>
        <strain evidence="6">DP5N28-2</strain>
    </source>
</reference>
<dbReference type="InterPro" id="IPR044946">
    <property type="entry name" value="Restrct_endonuc_typeI_TRD_sf"/>
</dbReference>
<dbReference type="InterPro" id="IPR052021">
    <property type="entry name" value="Type-I_RS_S_subunit"/>
</dbReference>
<evidence type="ECO:0000256" key="2">
    <source>
        <dbReference type="ARBA" id="ARBA00022747"/>
    </source>
</evidence>
<evidence type="ECO:0000256" key="4">
    <source>
        <dbReference type="SAM" id="Coils"/>
    </source>
</evidence>
<dbReference type="InterPro" id="IPR000055">
    <property type="entry name" value="Restrct_endonuc_typeI_TRD"/>
</dbReference>
<evidence type="ECO:0000256" key="3">
    <source>
        <dbReference type="ARBA" id="ARBA00023125"/>
    </source>
</evidence>
<dbReference type="Proteomes" id="UP000753961">
    <property type="component" value="Unassembled WGS sequence"/>
</dbReference>
<dbReference type="AlphaFoldDB" id="A0A953HX10"/>